<dbReference type="Pfam" id="PF12697">
    <property type="entry name" value="Abhydrolase_6"/>
    <property type="match status" value="1"/>
</dbReference>
<gene>
    <name evidence="3" type="ORF">QP460_002075</name>
</gene>
<proteinExistence type="predicted"/>
<dbReference type="InterPro" id="IPR029058">
    <property type="entry name" value="AB_hydrolase_fold"/>
</dbReference>
<dbReference type="RefSeq" id="WP_284827184.1">
    <property type="nucleotide sequence ID" value="NZ_JASOOY020000007.1"/>
</dbReference>
<organism evidence="3 4">
    <name type="scientific">Corynebacterium amycolatum</name>
    <dbReference type="NCBI Taxonomy" id="43765"/>
    <lineage>
        <taxon>Bacteria</taxon>
        <taxon>Bacillati</taxon>
        <taxon>Actinomycetota</taxon>
        <taxon>Actinomycetes</taxon>
        <taxon>Mycobacteriales</taxon>
        <taxon>Corynebacteriaceae</taxon>
        <taxon>Corynebacterium</taxon>
    </lineage>
</organism>
<dbReference type="InterPro" id="IPR000639">
    <property type="entry name" value="Epox_hydrolase-like"/>
</dbReference>
<dbReference type="InterPro" id="IPR000073">
    <property type="entry name" value="AB_hydrolase_1"/>
</dbReference>
<dbReference type="Gene3D" id="3.40.50.1820">
    <property type="entry name" value="alpha/beta hydrolase"/>
    <property type="match status" value="1"/>
</dbReference>
<dbReference type="EMBL" id="JASOOY020000007">
    <property type="protein sequence ID" value="MEO3716380.1"/>
    <property type="molecule type" value="Genomic_DNA"/>
</dbReference>
<protein>
    <submittedName>
        <fullName evidence="3">Alpha/beta hydrolase</fullName>
    </submittedName>
</protein>
<evidence type="ECO:0000259" key="2">
    <source>
        <dbReference type="Pfam" id="PF12697"/>
    </source>
</evidence>
<dbReference type="Proteomes" id="UP001223646">
    <property type="component" value="Unassembled WGS sequence"/>
</dbReference>
<name>A0AAW9SVE1_CORAY</name>
<reference evidence="3" key="2">
    <citation type="submission" date="2024-05" db="EMBL/GenBank/DDBJ databases">
        <authorList>
            <person name="Wolfe A."/>
        </authorList>
    </citation>
    <scope>NUCLEOTIDE SEQUENCE</scope>
    <source>
        <strain evidence="3">UMB1064</strain>
    </source>
</reference>
<dbReference type="AlphaFoldDB" id="A0AAW9SVE1"/>
<dbReference type="PRINTS" id="PR00412">
    <property type="entry name" value="EPOXHYDRLASE"/>
</dbReference>
<feature type="domain" description="AB hydrolase-1" evidence="2">
    <location>
        <begin position="37"/>
        <end position="313"/>
    </location>
</feature>
<keyword evidence="1 3" id="KW-0378">Hydrolase</keyword>
<dbReference type="SUPFAM" id="SSF53474">
    <property type="entry name" value="alpha/beta-Hydrolases"/>
    <property type="match status" value="1"/>
</dbReference>
<dbReference type="GO" id="GO:0016787">
    <property type="term" value="F:hydrolase activity"/>
    <property type="evidence" value="ECO:0007669"/>
    <property type="project" value="UniProtKB-KW"/>
</dbReference>
<evidence type="ECO:0000313" key="4">
    <source>
        <dbReference type="Proteomes" id="UP001223646"/>
    </source>
</evidence>
<sequence>MTSLRDSLTGPWRHRLIHVRGQRLHIAECGRPSDPLVLFIHGSTGGWFEWREVLPMLNDDSGDPLPVHAVAISMRGYGQSDRTPHGYDPFEAAQDIASSIRSLGHSTALLVCQGFGTWVAWTLASRQPNLVAGIIGCGAAHPKVWLNQLKSPWSEDFRNSLAPLLRRSWWDSRPRVPRFRRNNFSTQAAEARQQRLIDRIVRESMSTAGEGFAETPEGKQTAELMADSLTSGALRPALAHMNWWTRPAPVAFRKWLGAMEGSSKSDEHTVLLVGEQDTRTPPALVELSSTHVRVIPGCGHFLPVEKPQAVVQAIRDHLHWLPEGS</sequence>
<dbReference type="PANTHER" id="PTHR43329">
    <property type="entry name" value="EPOXIDE HYDROLASE"/>
    <property type="match status" value="1"/>
</dbReference>
<evidence type="ECO:0000256" key="1">
    <source>
        <dbReference type="ARBA" id="ARBA00022801"/>
    </source>
</evidence>
<evidence type="ECO:0000313" key="3">
    <source>
        <dbReference type="EMBL" id="MEO3716380.1"/>
    </source>
</evidence>
<reference evidence="3" key="1">
    <citation type="submission" date="2023-05" db="EMBL/GenBank/DDBJ databases">
        <authorList>
            <person name="Du J."/>
        </authorList>
    </citation>
    <scope>NUCLEOTIDE SEQUENCE</scope>
    <source>
        <strain evidence="3">UMB1064</strain>
    </source>
</reference>
<comment type="caution">
    <text evidence="3">The sequence shown here is derived from an EMBL/GenBank/DDBJ whole genome shotgun (WGS) entry which is preliminary data.</text>
</comment>
<accession>A0AAW9SVE1</accession>